<accession>A0A087B558</accession>
<comment type="caution">
    <text evidence="2">The sequence shown here is derived from an EMBL/GenBank/DDBJ whole genome shotgun (WGS) entry which is preliminary data.</text>
</comment>
<sequence>MKIKGIRHRLGRWAALLAVGMAAVGLVAPPCVATYAQDTTLTRPGADDYYTYVHDGMEYRLGPIGYDAQQRRYYCIDQSKLSNYVVGAATELPDTKENRQVAVLLQAYQHVTDDQYTQQALAVIVHDAYDTSTGTDGWQANRALLYRIQPRIFTRAEELKARARALTPAGIAVEAAYGEGRRDGTVHVHVRNEDGQDIAGVPFALELSGDAAFADGGSHYQGTTGADGARVAWRATGDGTMAVGGTATMPSMELVTSSQNLVRLGPGILTALDGVDIPVRLTFAPAIRTSTAPKSLEPGAPVTDTVTLELPGEDNVWPDGAQVRADGWYFDGIGADELDRPLAAPDGQDATQFLETIAARGHRPAAHASVTFEAAGRAREVRALDGADGTADFAARGGFGTWVWAVRRDAQDDRVRELLAHDSVSGFLETAETNVTRARVAVESMVGEHTAHVGSSLTDTITVDGFPKDHGDFAGDGTLGIGADLPYAQVRVWWTGDGVGGDDDAWRPDGTDEPAEDEHHRLLGTWDYPAANGRIRVGGGEPDAHGEPVRLEADRPGWYVFVWSFAGDDRVLPAASAWDDGWERTRVHGDGEPVPDVTITTQVQPGRVLVDEDFHDTALVEGTVPEGATVTFEAYAAVGEDEDPDANGTLMVDTGIALDPTQRSQVVHSQATRSPRAGLVHWRAAVVGKDGDILASHLLGVDGETVTVAEPPASEPETPLAVTGSSILAAGLTALAAAVAGTVPLVRRRRHGGPPATA</sequence>
<proteinExistence type="predicted"/>
<dbReference type="AlphaFoldDB" id="A0A087B558"/>
<dbReference type="OrthoDB" id="3242564at2"/>
<dbReference type="Proteomes" id="UP000029067">
    <property type="component" value="Unassembled WGS sequence"/>
</dbReference>
<protein>
    <submittedName>
        <fullName evidence="2">LPXTG-motif cell wall anchor domain-containing protein</fullName>
    </submittedName>
</protein>
<feature type="signal peptide" evidence="1">
    <location>
        <begin position="1"/>
        <end position="33"/>
    </location>
</feature>
<feature type="chain" id="PRO_5038784858" evidence="1">
    <location>
        <begin position="34"/>
        <end position="758"/>
    </location>
</feature>
<evidence type="ECO:0000313" key="3">
    <source>
        <dbReference type="Proteomes" id="UP000029067"/>
    </source>
</evidence>
<keyword evidence="1" id="KW-0732">Signal</keyword>
<dbReference type="eggNOG" id="COG5624">
    <property type="taxonomic scope" value="Bacteria"/>
</dbReference>
<name>A0A087B558_9BIFI</name>
<gene>
    <name evidence="2" type="ORF">BCUN_0665</name>
</gene>
<keyword evidence="3" id="KW-1185">Reference proteome</keyword>
<dbReference type="STRING" id="1688.BCUN_0665"/>
<reference evidence="2 3" key="1">
    <citation type="submission" date="2014-03" db="EMBL/GenBank/DDBJ databases">
        <title>Genomics of Bifidobacteria.</title>
        <authorList>
            <person name="Ventura M."/>
            <person name="Milani C."/>
            <person name="Lugli G.A."/>
        </authorList>
    </citation>
    <scope>NUCLEOTIDE SEQUENCE [LARGE SCALE GENOMIC DNA]</scope>
    <source>
        <strain evidence="2 3">LMG 10738</strain>
    </source>
</reference>
<evidence type="ECO:0000313" key="2">
    <source>
        <dbReference type="EMBL" id="KFI66158.1"/>
    </source>
</evidence>
<dbReference type="EMBL" id="JGYV01000001">
    <property type="protein sequence ID" value="KFI66158.1"/>
    <property type="molecule type" value="Genomic_DNA"/>
</dbReference>
<evidence type="ECO:0000256" key="1">
    <source>
        <dbReference type="SAM" id="SignalP"/>
    </source>
</evidence>
<dbReference type="RefSeq" id="WP_051920599.1">
    <property type="nucleotide sequence ID" value="NZ_JGYV01000001.1"/>
</dbReference>
<organism evidence="2 3">
    <name type="scientific">Bifidobacterium cuniculi</name>
    <dbReference type="NCBI Taxonomy" id="1688"/>
    <lineage>
        <taxon>Bacteria</taxon>
        <taxon>Bacillati</taxon>
        <taxon>Actinomycetota</taxon>
        <taxon>Actinomycetes</taxon>
        <taxon>Bifidobacteriales</taxon>
        <taxon>Bifidobacteriaceae</taxon>
        <taxon>Bifidobacterium</taxon>
    </lineage>
</organism>